<evidence type="ECO:0000313" key="1">
    <source>
        <dbReference type="EMBL" id="CAI8597173.1"/>
    </source>
</evidence>
<dbReference type="AlphaFoldDB" id="A0AAV0ZI06"/>
<keyword evidence="2" id="KW-1185">Reference proteome</keyword>
<organism evidence="1 2">
    <name type="scientific">Vicia faba</name>
    <name type="common">Broad bean</name>
    <name type="synonym">Faba vulgaris</name>
    <dbReference type="NCBI Taxonomy" id="3906"/>
    <lineage>
        <taxon>Eukaryota</taxon>
        <taxon>Viridiplantae</taxon>
        <taxon>Streptophyta</taxon>
        <taxon>Embryophyta</taxon>
        <taxon>Tracheophyta</taxon>
        <taxon>Spermatophyta</taxon>
        <taxon>Magnoliopsida</taxon>
        <taxon>eudicotyledons</taxon>
        <taxon>Gunneridae</taxon>
        <taxon>Pentapetalae</taxon>
        <taxon>rosids</taxon>
        <taxon>fabids</taxon>
        <taxon>Fabales</taxon>
        <taxon>Fabaceae</taxon>
        <taxon>Papilionoideae</taxon>
        <taxon>50 kb inversion clade</taxon>
        <taxon>NPAAA clade</taxon>
        <taxon>Hologalegina</taxon>
        <taxon>IRL clade</taxon>
        <taxon>Fabeae</taxon>
        <taxon>Vicia</taxon>
    </lineage>
</organism>
<gene>
    <name evidence="1" type="ORF">VFH_II069120</name>
</gene>
<name>A0AAV0ZI06_VICFA</name>
<protein>
    <submittedName>
        <fullName evidence="1">Uncharacterized protein</fullName>
    </submittedName>
</protein>
<dbReference type="Proteomes" id="UP001157006">
    <property type="component" value="Chromosome 2"/>
</dbReference>
<accession>A0AAV0ZI06</accession>
<dbReference type="EMBL" id="OX451737">
    <property type="protein sequence ID" value="CAI8597173.1"/>
    <property type="molecule type" value="Genomic_DNA"/>
</dbReference>
<evidence type="ECO:0000313" key="2">
    <source>
        <dbReference type="Proteomes" id="UP001157006"/>
    </source>
</evidence>
<dbReference type="Pfam" id="PF22909">
    <property type="entry name" value="Caulimovir_coat_dom"/>
    <property type="match status" value="1"/>
</dbReference>
<proteinExistence type="predicted"/>
<sequence length="113" mass="13491">MRQAEAMRDLEQIQLYDWNHIIEFLQDFYALASTSGNYFSTELGERLFTKLPGPLGHEIQENWKKIEVNNEFDNIGIRIQYIIFELKKITYIQIQKELKQKNVGFCKQIYSPQ</sequence>
<reference evidence="1 2" key="1">
    <citation type="submission" date="2023-01" db="EMBL/GenBank/DDBJ databases">
        <authorList>
            <person name="Kreplak J."/>
        </authorList>
    </citation>
    <scope>NUCLEOTIDE SEQUENCE [LARGE SCALE GENOMIC DNA]</scope>
</reference>